<name>A0A1V4J1W6_PATFA</name>
<evidence type="ECO:0000313" key="3">
    <source>
        <dbReference type="EMBL" id="OPJ66005.1"/>
    </source>
</evidence>
<organism evidence="3 4">
    <name type="scientific">Patagioenas fasciata monilis</name>
    <dbReference type="NCBI Taxonomy" id="372326"/>
    <lineage>
        <taxon>Eukaryota</taxon>
        <taxon>Metazoa</taxon>
        <taxon>Chordata</taxon>
        <taxon>Craniata</taxon>
        <taxon>Vertebrata</taxon>
        <taxon>Euteleostomi</taxon>
        <taxon>Archelosauria</taxon>
        <taxon>Archosauria</taxon>
        <taxon>Dinosauria</taxon>
        <taxon>Saurischia</taxon>
        <taxon>Theropoda</taxon>
        <taxon>Coelurosauria</taxon>
        <taxon>Aves</taxon>
        <taxon>Neognathae</taxon>
        <taxon>Neoaves</taxon>
        <taxon>Columbimorphae</taxon>
        <taxon>Columbiformes</taxon>
        <taxon>Columbidae</taxon>
        <taxon>Patagioenas</taxon>
    </lineage>
</organism>
<evidence type="ECO:0000256" key="1">
    <source>
        <dbReference type="SAM" id="MobiDB-lite"/>
    </source>
</evidence>
<feature type="transmembrane region" description="Helical" evidence="2">
    <location>
        <begin position="162"/>
        <end position="182"/>
    </location>
</feature>
<keyword evidence="2" id="KW-1133">Transmembrane helix</keyword>
<comment type="caution">
    <text evidence="3">The sequence shown here is derived from an EMBL/GenBank/DDBJ whole genome shotgun (WGS) entry which is preliminary data.</text>
</comment>
<dbReference type="Proteomes" id="UP000190648">
    <property type="component" value="Unassembled WGS sequence"/>
</dbReference>
<evidence type="ECO:0000256" key="2">
    <source>
        <dbReference type="SAM" id="Phobius"/>
    </source>
</evidence>
<keyword evidence="2" id="KW-0472">Membrane</keyword>
<keyword evidence="2" id="KW-0812">Transmembrane</keyword>
<evidence type="ECO:0000313" key="4">
    <source>
        <dbReference type="Proteomes" id="UP000190648"/>
    </source>
</evidence>
<feature type="compositionally biased region" description="Basic residues" evidence="1">
    <location>
        <begin position="114"/>
        <end position="123"/>
    </location>
</feature>
<gene>
    <name evidence="3" type="ORF">AV530_004398</name>
</gene>
<keyword evidence="4" id="KW-1185">Reference proteome</keyword>
<sequence>MNGRNHFRDGSRGVTFETEDAEVTVACASGYAGSSHLEMYEYRMQLLLPDEDYSLVEITTEESICTCYTFILLCLCIEQSRNPEQMSETSGAETEEDDGDGMRVCDSSRSGVRSSRKRPKRQPPARENVKVAEAKEERLMLENVPNRADVAQEETTEPSISILVRFLIIIIFLFVVLLYRAALPALDPAPRGLLLKLWASDCCGIFPSTTSLPSFYKQPRELLHNVAPVPASPVTPVPRAVGIVRSPVGRQPVCSSAALLLLLNCPCFIWGDISDRSLHRLLRQIWNCRINGDAVTAQGRD</sequence>
<proteinExistence type="predicted"/>
<dbReference type="AlphaFoldDB" id="A0A1V4J1W6"/>
<reference evidence="3 4" key="1">
    <citation type="submission" date="2016-02" db="EMBL/GenBank/DDBJ databases">
        <title>Band-tailed pigeon sequencing and assembly.</title>
        <authorList>
            <person name="Soares A.E."/>
            <person name="Novak B.J."/>
            <person name="Rice E.S."/>
            <person name="O'Connell B."/>
            <person name="Chang D."/>
            <person name="Weber S."/>
            <person name="Shapiro B."/>
        </authorList>
    </citation>
    <scope>NUCLEOTIDE SEQUENCE [LARGE SCALE GENOMIC DNA]</scope>
    <source>
        <strain evidence="3">BTP2013</strain>
        <tissue evidence="3">Blood</tissue>
    </source>
</reference>
<feature type="region of interest" description="Disordered" evidence="1">
    <location>
        <begin position="84"/>
        <end position="131"/>
    </location>
</feature>
<accession>A0A1V4J1W6</accession>
<protein>
    <submittedName>
        <fullName evidence="3">Uncharacterized protein</fullName>
    </submittedName>
</protein>
<dbReference type="EMBL" id="LSYS01009631">
    <property type="protein sequence ID" value="OPJ66005.1"/>
    <property type="molecule type" value="Genomic_DNA"/>
</dbReference>